<feature type="domain" description="Major facilitator superfamily (MFS) profile" evidence="6">
    <location>
        <begin position="88"/>
        <end position="508"/>
    </location>
</feature>
<feature type="transmembrane region" description="Helical" evidence="5">
    <location>
        <begin position="395"/>
        <end position="414"/>
    </location>
</feature>
<feature type="transmembrane region" description="Helical" evidence="5">
    <location>
        <begin position="367"/>
        <end position="388"/>
    </location>
</feature>
<dbReference type="PROSITE" id="PS50850">
    <property type="entry name" value="MFS"/>
    <property type="match status" value="1"/>
</dbReference>
<dbReference type="Gene3D" id="1.20.1250.20">
    <property type="entry name" value="MFS general substrate transporter like domains"/>
    <property type="match status" value="1"/>
</dbReference>
<dbReference type="InterPro" id="IPR020846">
    <property type="entry name" value="MFS_dom"/>
</dbReference>
<dbReference type="RefSeq" id="XP_031334112.1">
    <property type="nucleotide sequence ID" value="XM_031478252.1"/>
</dbReference>
<proteinExistence type="predicted"/>
<sequence>MSTKLSCLEAILAEIGNFGKFQYKIVSLISLAIMAIYMPAIIWIFETKVPNYRCEIRGCETQPAEYKPAWWEEAIPSVDGEPSTCERYKLVNASLPNQCVFDKSIVERCDEYIYETSERSTLHDFNLHCEENYWKLTLIGTMTNTGLFIGLPITGMLSDRFGRKTVLLGCIISTGFAGLIRSFSNSYVFFITMSFLDSVARGGSFTNAYIIALEFVAPEKRTVVGVLLNISCSISGVFVGALAWSLQTWRTLDQILYGASLIMVTYYWLLPESVRWLLTRNMYTKVEKILRNIAKTNGTNLSEQNLKTLWKSDTSEVSPESRHKFKELLKSPILTRRYINCAIFWGVGLFSYYGLTINSVALSSNPYFDFILTMLVEIPGSVLVYFMLDRIGRRYTLATGFFTCAVSCLSFIFVPEDLYWLQLCIYLFGKFGTAIVVAIVYIVTSECFPTNLRSSLLSSCSMCGRLGGMLAPQIPLLKTYWEQLPLVLFGSSAVVGSILSLQLPETVGTTLPDTVEEAENIGKLGSTEDTM</sequence>
<feature type="transmembrane region" description="Helical" evidence="5">
    <location>
        <begin position="165"/>
        <end position="183"/>
    </location>
</feature>
<dbReference type="GO" id="GO:0022857">
    <property type="term" value="F:transmembrane transporter activity"/>
    <property type="evidence" value="ECO:0007669"/>
    <property type="project" value="InterPro"/>
</dbReference>
<dbReference type="Pfam" id="PF00083">
    <property type="entry name" value="Sugar_tr"/>
    <property type="match status" value="1"/>
</dbReference>
<evidence type="ECO:0000256" key="4">
    <source>
        <dbReference type="ARBA" id="ARBA00023136"/>
    </source>
</evidence>
<evidence type="ECO:0000313" key="7">
    <source>
        <dbReference type="EMBL" id="JAV97472.1"/>
    </source>
</evidence>
<evidence type="ECO:0000259" key="6">
    <source>
        <dbReference type="PROSITE" id="PS50850"/>
    </source>
</evidence>
<accession>A0A1Y1NHU3</accession>
<keyword evidence="4 5" id="KW-0472">Membrane</keyword>
<feature type="transmembrane region" description="Helical" evidence="5">
    <location>
        <begin position="420"/>
        <end position="443"/>
    </location>
</feature>
<dbReference type="EMBL" id="GEZM01001887">
    <property type="protein sequence ID" value="JAV97472.1"/>
    <property type="molecule type" value="Transcribed_RNA"/>
</dbReference>
<dbReference type="InterPro" id="IPR005828">
    <property type="entry name" value="MFS_sugar_transport-like"/>
</dbReference>
<name>A0A1Y1NHU3_PHOPY</name>
<dbReference type="SUPFAM" id="SSF103473">
    <property type="entry name" value="MFS general substrate transporter"/>
    <property type="match status" value="1"/>
</dbReference>
<dbReference type="GO" id="GO:0016020">
    <property type="term" value="C:membrane"/>
    <property type="evidence" value="ECO:0007669"/>
    <property type="project" value="UniProtKB-SubCell"/>
</dbReference>
<dbReference type="PROSITE" id="PS00216">
    <property type="entry name" value="SUGAR_TRANSPORT_1"/>
    <property type="match status" value="1"/>
</dbReference>
<comment type="subcellular location">
    <subcellularLocation>
        <location evidence="1">Membrane</location>
        <topology evidence="1">Multi-pass membrane protein</topology>
    </subcellularLocation>
</comment>
<dbReference type="CDD" id="cd17317">
    <property type="entry name" value="MFS_SLC22"/>
    <property type="match status" value="1"/>
</dbReference>
<keyword evidence="2 5" id="KW-0812">Transmembrane</keyword>
<reference evidence="7" key="1">
    <citation type="journal article" date="2016" name="Sci. Rep.">
        <title>Molecular characterization of firefly nuptial gifts: a multi-omics approach sheds light on postcopulatory sexual selection.</title>
        <authorList>
            <person name="Al-Wathiqui N."/>
            <person name="Fallon T.R."/>
            <person name="South A."/>
            <person name="Weng J.K."/>
            <person name="Lewis S.M."/>
        </authorList>
    </citation>
    <scope>NUCLEOTIDE SEQUENCE</scope>
</reference>
<dbReference type="PANTHER" id="PTHR24064">
    <property type="entry name" value="SOLUTE CARRIER FAMILY 22 MEMBER"/>
    <property type="match status" value="1"/>
</dbReference>
<dbReference type="GeneID" id="116164125"/>
<evidence type="ECO:0000256" key="3">
    <source>
        <dbReference type="ARBA" id="ARBA00022989"/>
    </source>
</evidence>
<dbReference type="InterPro" id="IPR005829">
    <property type="entry name" value="Sugar_transporter_CS"/>
</dbReference>
<dbReference type="OrthoDB" id="2261376at2759"/>
<keyword evidence="3 5" id="KW-1133">Transmembrane helix</keyword>
<feature type="transmembrane region" description="Helical" evidence="5">
    <location>
        <begin position="189"/>
        <end position="211"/>
    </location>
</feature>
<evidence type="ECO:0000256" key="5">
    <source>
        <dbReference type="SAM" id="Phobius"/>
    </source>
</evidence>
<feature type="transmembrane region" description="Helical" evidence="5">
    <location>
        <begin position="255"/>
        <end position="278"/>
    </location>
</feature>
<evidence type="ECO:0000256" key="2">
    <source>
        <dbReference type="ARBA" id="ARBA00022692"/>
    </source>
</evidence>
<dbReference type="InterPro" id="IPR036259">
    <property type="entry name" value="MFS_trans_sf"/>
</dbReference>
<dbReference type="KEGG" id="ppyr:116164125"/>
<feature type="transmembrane region" description="Helical" evidence="5">
    <location>
        <begin position="223"/>
        <end position="243"/>
    </location>
</feature>
<protein>
    <recommendedName>
        <fullName evidence="6">Major facilitator superfamily (MFS) profile domain-containing protein</fullName>
    </recommendedName>
</protein>
<feature type="transmembrane region" description="Helical" evidence="5">
    <location>
        <begin position="338"/>
        <end position="355"/>
    </location>
</feature>
<dbReference type="AlphaFoldDB" id="A0A1Y1NHU3"/>
<evidence type="ECO:0000256" key="1">
    <source>
        <dbReference type="ARBA" id="ARBA00004141"/>
    </source>
</evidence>
<organism evidence="7">
    <name type="scientific">Photinus pyralis</name>
    <name type="common">Common eastern firefly</name>
    <name type="synonym">Lampyris pyralis</name>
    <dbReference type="NCBI Taxonomy" id="7054"/>
    <lineage>
        <taxon>Eukaryota</taxon>
        <taxon>Metazoa</taxon>
        <taxon>Ecdysozoa</taxon>
        <taxon>Arthropoda</taxon>
        <taxon>Hexapoda</taxon>
        <taxon>Insecta</taxon>
        <taxon>Pterygota</taxon>
        <taxon>Neoptera</taxon>
        <taxon>Endopterygota</taxon>
        <taxon>Coleoptera</taxon>
        <taxon>Polyphaga</taxon>
        <taxon>Elateriformia</taxon>
        <taxon>Elateroidea</taxon>
        <taxon>Lampyridae</taxon>
        <taxon>Lampyrinae</taxon>
        <taxon>Photinus</taxon>
    </lineage>
</organism>
<feature type="transmembrane region" description="Helical" evidence="5">
    <location>
        <begin position="25"/>
        <end position="45"/>
    </location>
</feature>